<dbReference type="AlphaFoldDB" id="J3MBY5"/>
<feature type="compositionally biased region" description="Polar residues" evidence="1">
    <location>
        <begin position="37"/>
        <end position="49"/>
    </location>
</feature>
<keyword evidence="3" id="KW-1185">Reference proteome</keyword>
<name>J3MBY5_ORYBR</name>
<dbReference type="Proteomes" id="UP000006038">
    <property type="component" value="Chromosome 6"/>
</dbReference>
<evidence type="ECO:0000313" key="3">
    <source>
        <dbReference type="Proteomes" id="UP000006038"/>
    </source>
</evidence>
<proteinExistence type="predicted"/>
<dbReference type="EnsemblPlants" id="OB06G15290.1">
    <property type="protein sequence ID" value="OB06G15290.1"/>
    <property type="gene ID" value="OB06G15290"/>
</dbReference>
<sequence>MSTVANILWNVVVGLRRELSAQLREESSLPEGYLNRPSDNTSPSYAGSSQEGALCLPLQLQLLEYRGCCQSSGMSDREWLHDPCRPKKVVSEAFWDLVEG</sequence>
<feature type="region of interest" description="Disordered" evidence="1">
    <location>
        <begin position="27"/>
        <end position="49"/>
    </location>
</feature>
<evidence type="ECO:0000256" key="1">
    <source>
        <dbReference type="SAM" id="MobiDB-lite"/>
    </source>
</evidence>
<reference evidence="2" key="1">
    <citation type="journal article" date="2013" name="Nat. Commun.">
        <title>Whole-genome sequencing of Oryza brachyantha reveals mechanisms underlying Oryza genome evolution.</title>
        <authorList>
            <person name="Chen J."/>
            <person name="Huang Q."/>
            <person name="Gao D."/>
            <person name="Wang J."/>
            <person name="Lang Y."/>
            <person name="Liu T."/>
            <person name="Li B."/>
            <person name="Bai Z."/>
            <person name="Luis Goicoechea J."/>
            <person name="Liang C."/>
            <person name="Chen C."/>
            <person name="Zhang W."/>
            <person name="Sun S."/>
            <person name="Liao Y."/>
            <person name="Zhang X."/>
            <person name="Yang L."/>
            <person name="Song C."/>
            <person name="Wang M."/>
            <person name="Shi J."/>
            <person name="Liu G."/>
            <person name="Liu J."/>
            <person name="Zhou H."/>
            <person name="Zhou W."/>
            <person name="Yu Q."/>
            <person name="An N."/>
            <person name="Chen Y."/>
            <person name="Cai Q."/>
            <person name="Wang B."/>
            <person name="Liu B."/>
            <person name="Min J."/>
            <person name="Huang Y."/>
            <person name="Wu H."/>
            <person name="Li Z."/>
            <person name="Zhang Y."/>
            <person name="Yin Y."/>
            <person name="Song W."/>
            <person name="Jiang J."/>
            <person name="Jackson S.A."/>
            <person name="Wing R.A."/>
            <person name="Wang J."/>
            <person name="Chen M."/>
        </authorList>
    </citation>
    <scope>NUCLEOTIDE SEQUENCE [LARGE SCALE GENOMIC DNA]</scope>
    <source>
        <strain evidence="2">cv. IRGC 101232</strain>
    </source>
</reference>
<evidence type="ECO:0000313" key="2">
    <source>
        <dbReference type="EnsemblPlants" id="OB06G15290.1"/>
    </source>
</evidence>
<dbReference type="Gramene" id="OB06G15290.1">
    <property type="protein sequence ID" value="OB06G15290.1"/>
    <property type="gene ID" value="OB06G15290"/>
</dbReference>
<accession>J3MBY5</accession>
<protein>
    <submittedName>
        <fullName evidence="2">Uncharacterized protein</fullName>
    </submittedName>
</protein>
<reference evidence="2" key="2">
    <citation type="submission" date="2013-04" db="UniProtKB">
        <authorList>
            <consortium name="EnsemblPlants"/>
        </authorList>
    </citation>
    <scope>IDENTIFICATION</scope>
</reference>
<dbReference type="HOGENOM" id="CLU_2310427_0_0_1"/>
<organism evidence="2">
    <name type="scientific">Oryza brachyantha</name>
    <name type="common">malo sina</name>
    <dbReference type="NCBI Taxonomy" id="4533"/>
    <lineage>
        <taxon>Eukaryota</taxon>
        <taxon>Viridiplantae</taxon>
        <taxon>Streptophyta</taxon>
        <taxon>Embryophyta</taxon>
        <taxon>Tracheophyta</taxon>
        <taxon>Spermatophyta</taxon>
        <taxon>Magnoliopsida</taxon>
        <taxon>Liliopsida</taxon>
        <taxon>Poales</taxon>
        <taxon>Poaceae</taxon>
        <taxon>BOP clade</taxon>
        <taxon>Oryzoideae</taxon>
        <taxon>Oryzeae</taxon>
        <taxon>Oryzinae</taxon>
        <taxon>Oryza</taxon>
    </lineage>
</organism>